<dbReference type="InterPro" id="IPR000524">
    <property type="entry name" value="Tscrpt_reg_HTH_GntR"/>
</dbReference>
<name>A0ABS4X9U2_9MICC</name>
<sequence length="263" mass="28457">MNPDAQAFLSQTLVPSLGLPLRVAVYSRLRDGIRSNVFPLGSMLPRETELCAAIGLSRTVVREALMLLEEDGMIVTRRGVGRFVAEAVPSVGLEEFRPFEYALSDGEHPLKVVPGKTELQPALDYVINLLSLEAEAKIWFLESTLYRDGDPLAIVQEGIPSGKDLKAISPALAENLEKAVASEETLLAAFIRLCGPVFTAEDCSISAGVAGAPRARQLQLRAQDPVLILTQMAHFNGTPVYVAKCIVSPHIGQLNINQTNPTN</sequence>
<dbReference type="CDD" id="cd07377">
    <property type="entry name" value="WHTH_GntR"/>
    <property type="match status" value="1"/>
</dbReference>
<dbReference type="InterPro" id="IPR011663">
    <property type="entry name" value="UTRA"/>
</dbReference>
<dbReference type="RefSeq" id="WP_209995920.1">
    <property type="nucleotide sequence ID" value="NZ_BAAAJY010000013.1"/>
</dbReference>
<evidence type="ECO:0000256" key="1">
    <source>
        <dbReference type="ARBA" id="ARBA00023015"/>
    </source>
</evidence>
<feature type="domain" description="HTH gntR-type" evidence="4">
    <location>
        <begin position="19"/>
        <end position="87"/>
    </location>
</feature>
<dbReference type="PRINTS" id="PR00035">
    <property type="entry name" value="HTHGNTR"/>
</dbReference>
<protein>
    <submittedName>
        <fullName evidence="5">GntR family transcriptional regulator</fullName>
    </submittedName>
</protein>
<accession>A0ABS4X9U2</accession>
<keyword evidence="2" id="KW-0238">DNA-binding</keyword>
<dbReference type="PANTHER" id="PTHR44846">
    <property type="entry name" value="MANNOSYL-D-GLYCERATE TRANSPORT/METABOLISM SYSTEM REPRESSOR MNGR-RELATED"/>
    <property type="match status" value="1"/>
</dbReference>
<dbReference type="InterPro" id="IPR028978">
    <property type="entry name" value="Chorismate_lyase_/UTRA_dom_sf"/>
</dbReference>
<keyword evidence="6" id="KW-1185">Reference proteome</keyword>
<evidence type="ECO:0000256" key="2">
    <source>
        <dbReference type="ARBA" id="ARBA00023125"/>
    </source>
</evidence>
<dbReference type="PROSITE" id="PS50949">
    <property type="entry name" value="HTH_GNTR"/>
    <property type="match status" value="1"/>
</dbReference>
<comment type="caution">
    <text evidence="5">The sequence shown here is derived from an EMBL/GenBank/DDBJ whole genome shotgun (WGS) entry which is preliminary data.</text>
</comment>
<dbReference type="Proteomes" id="UP001296993">
    <property type="component" value="Unassembled WGS sequence"/>
</dbReference>
<reference evidence="5 6" key="1">
    <citation type="submission" date="2021-03" db="EMBL/GenBank/DDBJ databases">
        <title>Sequencing the genomes of 1000 actinobacteria strains.</title>
        <authorList>
            <person name="Klenk H.-P."/>
        </authorList>
    </citation>
    <scope>NUCLEOTIDE SEQUENCE [LARGE SCALE GENOMIC DNA]</scope>
    <source>
        <strain evidence="5 6">DSM 15797</strain>
    </source>
</reference>
<gene>
    <name evidence="5" type="ORF">JOF47_000652</name>
</gene>
<organism evidence="5 6">
    <name type="scientific">Paeniglutamicibacter kerguelensis</name>
    <dbReference type="NCBI Taxonomy" id="254788"/>
    <lineage>
        <taxon>Bacteria</taxon>
        <taxon>Bacillati</taxon>
        <taxon>Actinomycetota</taxon>
        <taxon>Actinomycetes</taxon>
        <taxon>Micrococcales</taxon>
        <taxon>Micrococcaceae</taxon>
        <taxon>Paeniglutamicibacter</taxon>
    </lineage>
</organism>
<dbReference type="SMART" id="SM00345">
    <property type="entry name" value="HTH_GNTR"/>
    <property type="match status" value="1"/>
</dbReference>
<keyword evidence="1" id="KW-0805">Transcription regulation</keyword>
<dbReference type="SUPFAM" id="SSF46785">
    <property type="entry name" value="Winged helix' DNA-binding domain"/>
    <property type="match status" value="1"/>
</dbReference>
<evidence type="ECO:0000313" key="5">
    <source>
        <dbReference type="EMBL" id="MBP2385141.1"/>
    </source>
</evidence>
<evidence type="ECO:0000313" key="6">
    <source>
        <dbReference type="Proteomes" id="UP001296993"/>
    </source>
</evidence>
<dbReference type="InterPro" id="IPR036390">
    <property type="entry name" value="WH_DNA-bd_sf"/>
</dbReference>
<dbReference type="InterPro" id="IPR050679">
    <property type="entry name" value="Bact_HTH_transcr_reg"/>
</dbReference>
<dbReference type="Gene3D" id="3.40.1410.10">
    <property type="entry name" value="Chorismate lyase-like"/>
    <property type="match status" value="1"/>
</dbReference>
<dbReference type="Gene3D" id="1.10.10.10">
    <property type="entry name" value="Winged helix-like DNA-binding domain superfamily/Winged helix DNA-binding domain"/>
    <property type="match status" value="1"/>
</dbReference>
<evidence type="ECO:0000259" key="4">
    <source>
        <dbReference type="PROSITE" id="PS50949"/>
    </source>
</evidence>
<proteinExistence type="predicted"/>
<dbReference type="SMART" id="SM00866">
    <property type="entry name" value="UTRA"/>
    <property type="match status" value="1"/>
</dbReference>
<keyword evidence="3" id="KW-0804">Transcription</keyword>
<dbReference type="SUPFAM" id="SSF64288">
    <property type="entry name" value="Chorismate lyase-like"/>
    <property type="match status" value="1"/>
</dbReference>
<evidence type="ECO:0000256" key="3">
    <source>
        <dbReference type="ARBA" id="ARBA00023163"/>
    </source>
</evidence>
<dbReference type="EMBL" id="JAGIOF010000001">
    <property type="protein sequence ID" value="MBP2385141.1"/>
    <property type="molecule type" value="Genomic_DNA"/>
</dbReference>
<dbReference type="Pfam" id="PF00392">
    <property type="entry name" value="GntR"/>
    <property type="match status" value="1"/>
</dbReference>
<dbReference type="Pfam" id="PF07702">
    <property type="entry name" value="UTRA"/>
    <property type="match status" value="1"/>
</dbReference>
<dbReference type="InterPro" id="IPR036388">
    <property type="entry name" value="WH-like_DNA-bd_sf"/>
</dbReference>
<dbReference type="PANTHER" id="PTHR44846:SF1">
    <property type="entry name" value="MANNOSYL-D-GLYCERATE TRANSPORT_METABOLISM SYSTEM REPRESSOR MNGR-RELATED"/>
    <property type="match status" value="1"/>
</dbReference>